<proteinExistence type="predicted"/>
<dbReference type="Proteomes" id="UP000593571">
    <property type="component" value="Unassembled WGS sequence"/>
</dbReference>
<reference evidence="1 2" key="1">
    <citation type="journal article" date="2020" name="Nature">
        <title>Six reference-quality genomes reveal evolution of bat adaptations.</title>
        <authorList>
            <person name="Jebb D."/>
            <person name="Huang Z."/>
            <person name="Pippel M."/>
            <person name="Hughes G.M."/>
            <person name="Lavrichenko K."/>
            <person name="Devanna P."/>
            <person name="Winkler S."/>
            <person name="Jermiin L.S."/>
            <person name="Skirmuntt E.C."/>
            <person name="Katzourakis A."/>
            <person name="Burkitt-Gray L."/>
            <person name="Ray D.A."/>
            <person name="Sullivan K.A.M."/>
            <person name="Roscito J.G."/>
            <person name="Kirilenko B.M."/>
            <person name="Davalos L.M."/>
            <person name="Corthals A.P."/>
            <person name="Power M.L."/>
            <person name="Jones G."/>
            <person name="Ransome R.D."/>
            <person name="Dechmann D.K.N."/>
            <person name="Locatelli A.G."/>
            <person name="Puechmaille S.J."/>
            <person name="Fedrigo O."/>
            <person name="Jarvis E.D."/>
            <person name="Hiller M."/>
            <person name="Vernes S.C."/>
            <person name="Myers E.W."/>
            <person name="Teeling E.C."/>
        </authorList>
    </citation>
    <scope>NUCLEOTIDE SEQUENCE [LARGE SCALE GENOMIC DNA]</scope>
    <source>
        <strain evidence="1">MRouAeg1</strain>
        <tissue evidence="1">Muscle</tissue>
    </source>
</reference>
<protein>
    <submittedName>
        <fullName evidence="1">Uncharacterized protein</fullName>
    </submittedName>
</protein>
<evidence type="ECO:0000313" key="2">
    <source>
        <dbReference type="Proteomes" id="UP000593571"/>
    </source>
</evidence>
<evidence type="ECO:0000313" key="1">
    <source>
        <dbReference type="EMBL" id="KAF6447464.1"/>
    </source>
</evidence>
<dbReference type="EMBL" id="JACASE010000007">
    <property type="protein sequence ID" value="KAF6447464.1"/>
    <property type="molecule type" value="Genomic_DNA"/>
</dbReference>
<sequence>MQFRVAICPLFSPLQFSKIVETTFCTLQHIPIWKQKNESGRGADTWLAGWWIMGETQQGRRSVDQKPPVFLRPGLYILESDWMREGQASASCGTMGSSPNLCAFIISSLKEAPEIDDLSGLFQLTNSPYLRGSVMQGAHSPGIGLHRPLPLPNCITAVLPRVIILPPPRAPTPPSFPSQNVLV</sequence>
<name>A0A7J8FI80_ROUAE</name>
<organism evidence="1 2">
    <name type="scientific">Rousettus aegyptiacus</name>
    <name type="common">Egyptian fruit bat</name>
    <name type="synonym">Pteropus aegyptiacus</name>
    <dbReference type="NCBI Taxonomy" id="9407"/>
    <lineage>
        <taxon>Eukaryota</taxon>
        <taxon>Metazoa</taxon>
        <taxon>Chordata</taxon>
        <taxon>Craniata</taxon>
        <taxon>Vertebrata</taxon>
        <taxon>Euteleostomi</taxon>
        <taxon>Mammalia</taxon>
        <taxon>Eutheria</taxon>
        <taxon>Laurasiatheria</taxon>
        <taxon>Chiroptera</taxon>
        <taxon>Yinpterochiroptera</taxon>
        <taxon>Pteropodoidea</taxon>
        <taxon>Pteropodidae</taxon>
        <taxon>Rousettinae</taxon>
        <taxon>Rousettus</taxon>
    </lineage>
</organism>
<comment type="caution">
    <text evidence="1">The sequence shown here is derived from an EMBL/GenBank/DDBJ whole genome shotgun (WGS) entry which is preliminary data.</text>
</comment>
<keyword evidence="2" id="KW-1185">Reference proteome</keyword>
<dbReference type="AlphaFoldDB" id="A0A7J8FI80"/>
<accession>A0A7J8FI80</accession>
<gene>
    <name evidence="1" type="ORF">HJG63_011925</name>
</gene>